<dbReference type="Gene3D" id="1.25.40.20">
    <property type="entry name" value="Ankyrin repeat-containing domain"/>
    <property type="match status" value="1"/>
</dbReference>
<dbReference type="InterPro" id="IPR036770">
    <property type="entry name" value="Ankyrin_rpt-contain_sf"/>
</dbReference>
<accession>A0A8S2P522</accession>
<dbReference type="Proteomes" id="UP000677228">
    <property type="component" value="Unassembled WGS sequence"/>
</dbReference>
<organism evidence="3 4">
    <name type="scientific">Didymodactylos carnosus</name>
    <dbReference type="NCBI Taxonomy" id="1234261"/>
    <lineage>
        <taxon>Eukaryota</taxon>
        <taxon>Metazoa</taxon>
        <taxon>Spiralia</taxon>
        <taxon>Gnathifera</taxon>
        <taxon>Rotifera</taxon>
        <taxon>Eurotatoria</taxon>
        <taxon>Bdelloidea</taxon>
        <taxon>Philodinida</taxon>
        <taxon>Philodinidae</taxon>
        <taxon>Didymodactylos</taxon>
    </lineage>
</organism>
<dbReference type="PROSITE" id="PS50297">
    <property type="entry name" value="ANK_REP_REGION"/>
    <property type="match status" value="1"/>
</dbReference>
<name>A0A8S2P522_9BILA</name>
<dbReference type="Pfam" id="PF00023">
    <property type="entry name" value="Ank"/>
    <property type="match status" value="1"/>
</dbReference>
<evidence type="ECO:0000313" key="4">
    <source>
        <dbReference type="Proteomes" id="UP000682733"/>
    </source>
</evidence>
<feature type="non-terminal residue" evidence="3">
    <location>
        <position position="1"/>
    </location>
</feature>
<evidence type="ECO:0000313" key="3">
    <source>
        <dbReference type="EMBL" id="CAF4035871.1"/>
    </source>
</evidence>
<feature type="repeat" description="ANK" evidence="1">
    <location>
        <begin position="7"/>
        <end position="29"/>
    </location>
</feature>
<gene>
    <name evidence="2" type="ORF">OVA965_LOCUS25234</name>
    <name evidence="3" type="ORF">TMI583_LOCUS25960</name>
</gene>
<dbReference type="AlphaFoldDB" id="A0A8S2P522"/>
<dbReference type="Proteomes" id="UP000682733">
    <property type="component" value="Unassembled WGS sequence"/>
</dbReference>
<reference evidence="3" key="1">
    <citation type="submission" date="2021-02" db="EMBL/GenBank/DDBJ databases">
        <authorList>
            <person name="Nowell W R."/>
        </authorList>
    </citation>
    <scope>NUCLEOTIDE SEQUENCE</scope>
</reference>
<sequence length="135" mass="15313">MGVTDDTGETPLHIAAQIGEAKFCEELLRFETIRAKFCKRTGRQTQLSLWSIAAFEDGDGGNRSTTQVLRNRIQDAEEQENDDNNMEETHEDRQDLMAQVGIAVVEETLWDTDREKIVMESDSNMKTPLHLAAEK</sequence>
<dbReference type="SUPFAM" id="SSF48403">
    <property type="entry name" value="Ankyrin repeat"/>
    <property type="match status" value="1"/>
</dbReference>
<dbReference type="PROSITE" id="PS50088">
    <property type="entry name" value="ANK_REPEAT"/>
    <property type="match status" value="1"/>
</dbReference>
<dbReference type="EMBL" id="CAJNOK010015566">
    <property type="protein sequence ID" value="CAF1227919.1"/>
    <property type="molecule type" value="Genomic_DNA"/>
</dbReference>
<protein>
    <submittedName>
        <fullName evidence="3">Uncharacterized protein</fullName>
    </submittedName>
</protein>
<dbReference type="EMBL" id="CAJOBA010037109">
    <property type="protein sequence ID" value="CAF4035871.1"/>
    <property type="molecule type" value="Genomic_DNA"/>
</dbReference>
<keyword evidence="1" id="KW-0040">ANK repeat</keyword>
<proteinExistence type="predicted"/>
<dbReference type="InterPro" id="IPR002110">
    <property type="entry name" value="Ankyrin_rpt"/>
</dbReference>
<comment type="caution">
    <text evidence="3">The sequence shown here is derived from an EMBL/GenBank/DDBJ whole genome shotgun (WGS) entry which is preliminary data.</text>
</comment>
<evidence type="ECO:0000256" key="1">
    <source>
        <dbReference type="PROSITE-ProRule" id="PRU00023"/>
    </source>
</evidence>
<evidence type="ECO:0000313" key="2">
    <source>
        <dbReference type="EMBL" id="CAF1227919.1"/>
    </source>
</evidence>